<protein>
    <submittedName>
        <fullName evidence="2">Uncharacterized protein</fullName>
    </submittedName>
</protein>
<dbReference type="AlphaFoldDB" id="A0A3N2PJA1"/>
<reference evidence="2 3" key="1">
    <citation type="journal article" date="2018" name="Mol. Ecol.">
        <title>The obligate alkalophilic soda-lake fungus Sodiomyces alkalinus has shifted to a protein diet.</title>
        <authorList>
            <person name="Grum-Grzhimaylo A.A."/>
            <person name="Falkoski D.L."/>
            <person name="van den Heuvel J."/>
            <person name="Valero-Jimenez C.A."/>
            <person name="Min B."/>
            <person name="Choi I.G."/>
            <person name="Lipzen A."/>
            <person name="Daum C.G."/>
            <person name="Aanen D.K."/>
            <person name="Tsang A."/>
            <person name="Henrissat B."/>
            <person name="Bilanenko E.N."/>
            <person name="de Vries R.P."/>
            <person name="van Kan J.A.L."/>
            <person name="Grigoriev I.V."/>
            <person name="Debets A.J.M."/>
        </authorList>
    </citation>
    <scope>NUCLEOTIDE SEQUENCE [LARGE SCALE GENOMIC DNA]</scope>
    <source>
        <strain evidence="2 3">F11</strain>
    </source>
</reference>
<dbReference type="Proteomes" id="UP000272025">
    <property type="component" value="Unassembled WGS sequence"/>
</dbReference>
<gene>
    <name evidence="2" type="ORF">SODALDRAFT_364392</name>
</gene>
<sequence length="100" mass="11291">MLPRHGRIMGLKQRSLHVHTSHRLPRHSFTLGNAVDEVADRGRRVGCTRPLRKGARQREDLLRLRPRGNSSSISSSISSSNNNNNNSNNRLSRRNITSKA</sequence>
<evidence type="ECO:0000256" key="1">
    <source>
        <dbReference type="SAM" id="MobiDB-lite"/>
    </source>
</evidence>
<feature type="region of interest" description="Disordered" evidence="1">
    <location>
        <begin position="47"/>
        <end position="100"/>
    </location>
</feature>
<evidence type="ECO:0000313" key="2">
    <source>
        <dbReference type="EMBL" id="ROT34611.1"/>
    </source>
</evidence>
<feature type="compositionally biased region" description="Low complexity" evidence="1">
    <location>
        <begin position="69"/>
        <end position="90"/>
    </location>
</feature>
<evidence type="ECO:0000313" key="3">
    <source>
        <dbReference type="Proteomes" id="UP000272025"/>
    </source>
</evidence>
<accession>A0A3N2PJA1</accession>
<dbReference type="RefSeq" id="XP_028462417.1">
    <property type="nucleotide sequence ID" value="XM_028614638.1"/>
</dbReference>
<name>A0A3N2PJA1_SODAK</name>
<dbReference type="GeneID" id="39583116"/>
<keyword evidence="3" id="KW-1185">Reference proteome</keyword>
<organism evidence="2 3">
    <name type="scientific">Sodiomyces alkalinus (strain CBS 110278 / VKM F-3762 / F11)</name>
    <name type="common">Alkaliphilic filamentous fungus</name>
    <dbReference type="NCBI Taxonomy" id="1314773"/>
    <lineage>
        <taxon>Eukaryota</taxon>
        <taxon>Fungi</taxon>
        <taxon>Dikarya</taxon>
        <taxon>Ascomycota</taxon>
        <taxon>Pezizomycotina</taxon>
        <taxon>Sordariomycetes</taxon>
        <taxon>Hypocreomycetidae</taxon>
        <taxon>Glomerellales</taxon>
        <taxon>Plectosphaerellaceae</taxon>
        <taxon>Sodiomyces</taxon>
    </lineage>
</organism>
<dbReference type="EMBL" id="ML119068">
    <property type="protein sequence ID" value="ROT34611.1"/>
    <property type="molecule type" value="Genomic_DNA"/>
</dbReference>
<proteinExistence type="predicted"/>